<evidence type="ECO:0000313" key="2">
    <source>
        <dbReference type="EMBL" id="KAA3480708.1"/>
    </source>
</evidence>
<proteinExistence type="predicted"/>
<protein>
    <submittedName>
        <fullName evidence="2">Protein MCM10</fullName>
    </submittedName>
</protein>
<comment type="caution">
    <text evidence="2">The sequence shown here is derived from an EMBL/GenBank/DDBJ whole genome shotgun (WGS) entry which is preliminary data.</text>
</comment>
<evidence type="ECO:0000313" key="3">
    <source>
        <dbReference type="Proteomes" id="UP000325315"/>
    </source>
</evidence>
<dbReference type="InterPro" id="IPR005162">
    <property type="entry name" value="Retrotrans_gag_dom"/>
</dbReference>
<keyword evidence="3" id="KW-1185">Reference proteome</keyword>
<gene>
    <name evidence="2" type="ORF">EPI10_021124</name>
</gene>
<feature type="domain" description="Retrotransposon gag" evidence="1">
    <location>
        <begin position="141"/>
        <end position="196"/>
    </location>
</feature>
<accession>A0A5B6WHM7</accession>
<dbReference type="EMBL" id="SMMG02000003">
    <property type="protein sequence ID" value="KAA3480708.1"/>
    <property type="molecule type" value="Genomic_DNA"/>
</dbReference>
<evidence type="ECO:0000259" key="1">
    <source>
        <dbReference type="Pfam" id="PF03732"/>
    </source>
</evidence>
<sequence length="196" mass="22991">MFTRRVRHTAKPYELNDPNQAVADDVKSDASALAQGKAPSKSINVSSSHRGEAKHSFFQMMNEWFTQYVWTNPTAQQSPPPPNSQLIPITPQPPVDKIRKYGVEEFTATIDDDLERAEFWLENIIRVFHELSCMPAECVKCAVSLLRDTAYQWWNTLVYVVSRERVTWEFFQTEFRKKYISQRFLDQKHKEFLELK</sequence>
<reference evidence="3" key="1">
    <citation type="journal article" date="2019" name="Plant Biotechnol. J.">
        <title>Genome sequencing of the Australian wild diploid species Gossypium australe highlights disease resistance and delayed gland morphogenesis.</title>
        <authorList>
            <person name="Cai Y."/>
            <person name="Cai X."/>
            <person name="Wang Q."/>
            <person name="Wang P."/>
            <person name="Zhang Y."/>
            <person name="Cai C."/>
            <person name="Xu Y."/>
            <person name="Wang K."/>
            <person name="Zhou Z."/>
            <person name="Wang C."/>
            <person name="Geng S."/>
            <person name="Li B."/>
            <person name="Dong Q."/>
            <person name="Hou Y."/>
            <person name="Wang H."/>
            <person name="Ai P."/>
            <person name="Liu Z."/>
            <person name="Yi F."/>
            <person name="Sun M."/>
            <person name="An G."/>
            <person name="Cheng J."/>
            <person name="Zhang Y."/>
            <person name="Shi Q."/>
            <person name="Xie Y."/>
            <person name="Shi X."/>
            <person name="Chang Y."/>
            <person name="Huang F."/>
            <person name="Chen Y."/>
            <person name="Hong S."/>
            <person name="Mi L."/>
            <person name="Sun Q."/>
            <person name="Zhang L."/>
            <person name="Zhou B."/>
            <person name="Peng R."/>
            <person name="Zhang X."/>
            <person name="Liu F."/>
        </authorList>
    </citation>
    <scope>NUCLEOTIDE SEQUENCE [LARGE SCALE GENOMIC DNA]</scope>
    <source>
        <strain evidence="3">cv. PA1801</strain>
    </source>
</reference>
<dbReference type="AlphaFoldDB" id="A0A5B6WHM7"/>
<name>A0A5B6WHM7_9ROSI</name>
<organism evidence="2 3">
    <name type="scientific">Gossypium australe</name>
    <dbReference type="NCBI Taxonomy" id="47621"/>
    <lineage>
        <taxon>Eukaryota</taxon>
        <taxon>Viridiplantae</taxon>
        <taxon>Streptophyta</taxon>
        <taxon>Embryophyta</taxon>
        <taxon>Tracheophyta</taxon>
        <taxon>Spermatophyta</taxon>
        <taxon>Magnoliopsida</taxon>
        <taxon>eudicotyledons</taxon>
        <taxon>Gunneridae</taxon>
        <taxon>Pentapetalae</taxon>
        <taxon>rosids</taxon>
        <taxon>malvids</taxon>
        <taxon>Malvales</taxon>
        <taxon>Malvaceae</taxon>
        <taxon>Malvoideae</taxon>
        <taxon>Gossypium</taxon>
    </lineage>
</organism>
<dbReference type="Proteomes" id="UP000325315">
    <property type="component" value="Unassembled WGS sequence"/>
</dbReference>
<dbReference type="Pfam" id="PF03732">
    <property type="entry name" value="Retrotrans_gag"/>
    <property type="match status" value="1"/>
</dbReference>